<organism evidence="5 6">
    <name type="scientific">Thelonectria olida</name>
    <dbReference type="NCBI Taxonomy" id="1576542"/>
    <lineage>
        <taxon>Eukaryota</taxon>
        <taxon>Fungi</taxon>
        <taxon>Dikarya</taxon>
        <taxon>Ascomycota</taxon>
        <taxon>Pezizomycotina</taxon>
        <taxon>Sordariomycetes</taxon>
        <taxon>Hypocreomycetidae</taxon>
        <taxon>Hypocreales</taxon>
        <taxon>Nectriaceae</taxon>
        <taxon>Thelonectria</taxon>
    </lineage>
</organism>
<comment type="caution">
    <text evidence="5">The sequence shown here is derived from an EMBL/GenBank/DDBJ whole genome shotgun (WGS) entry which is preliminary data.</text>
</comment>
<dbReference type="GO" id="GO:0032259">
    <property type="term" value="P:methylation"/>
    <property type="evidence" value="ECO:0007669"/>
    <property type="project" value="UniProtKB-KW"/>
</dbReference>
<evidence type="ECO:0000256" key="3">
    <source>
        <dbReference type="ARBA" id="ARBA00022691"/>
    </source>
</evidence>
<dbReference type="OrthoDB" id="659at2759"/>
<keyword evidence="2" id="KW-0808">Transferase</keyword>
<proteinExistence type="predicted"/>
<dbReference type="InterPro" id="IPR051128">
    <property type="entry name" value="EgtD_Methyltrsf_superfamily"/>
</dbReference>
<name>A0A9P8VSW2_9HYPO</name>
<dbReference type="AlphaFoldDB" id="A0A9P8VSW2"/>
<dbReference type="InterPro" id="IPR029063">
    <property type="entry name" value="SAM-dependent_MTases_sf"/>
</dbReference>
<keyword evidence="1" id="KW-0489">Methyltransferase</keyword>
<dbReference type="Pfam" id="PF10017">
    <property type="entry name" value="Methyltransf_33"/>
    <property type="match status" value="1"/>
</dbReference>
<dbReference type="PANTHER" id="PTHR43397">
    <property type="entry name" value="ERGOTHIONEINE BIOSYNTHESIS PROTEIN 1"/>
    <property type="match status" value="1"/>
</dbReference>
<sequence length="284" mass="31835">MVFPSLLSSGEVKDIGGSKLESLIRPNLVQTIQSGQDIPKEVFYIRGPWDEVSMESYKTSSEECIFKQNASKLIAKAHGQECLVIFDLEAGILKKAKILLDVLETMETSCHYFPVDINLESLKKQIPKLDRSYKYIRCAGLWGTFDDALGVATDISKEKPTISHACSFGSTLSNSPRADAINNSRAWDCGFMTADDILNRPVFNDPMWSRQCAVDVRPSRHTFHVMARKPTGDIPQSFKTFTSFKYTKAEVREMASEADLTVVETYGDLDTKMRLYDFVGSKAV</sequence>
<dbReference type="GO" id="GO:0008168">
    <property type="term" value="F:methyltransferase activity"/>
    <property type="evidence" value="ECO:0007669"/>
    <property type="project" value="UniProtKB-KW"/>
</dbReference>
<protein>
    <recommendedName>
        <fullName evidence="4">Histidine-specific methyltransferase SAM-dependent domain-containing protein</fullName>
    </recommendedName>
</protein>
<dbReference type="Proteomes" id="UP000777438">
    <property type="component" value="Unassembled WGS sequence"/>
</dbReference>
<evidence type="ECO:0000256" key="1">
    <source>
        <dbReference type="ARBA" id="ARBA00022603"/>
    </source>
</evidence>
<dbReference type="InterPro" id="IPR019257">
    <property type="entry name" value="MeTrfase_dom"/>
</dbReference>
<accession>A0A9P8VSW2</accession>
<reference evidence="5 6" key="1">
    <citation type="journal article" date="2021" name="Nat. Commun.">
        <title>Genetic determinants of endophytism in the Arabidopsis root mycobiome.</title>
        <authorList>
            <person name="Mesny F."/>
            <person name="Miyauchi S."/>
            <person name="Thiergart T."/>
            <person name="Pickel B."/>
            <person name="Atanasova L."/>
            <person name="Karlsson M."/>
            <person name="Huettel B."/>
            <person name="Barry K.W."/>
            <person name="Haridas S."/>
            <person name="Chen C."/>
            <person name="Bauer D."/>
            <person name="Andreopoulos W."/>
            <person name="Pangilinan J."/>
            <person name="LaButti K."/>
            <person name="Riley R."/>
            <person name="Lipzen A."/>
            <person name="Clum A."/>
            <person name="Drula E."/>
            <person name="Henrissat B."/>
            <person name="Kohler A."/>
            <person name="Grigoriev I.V."/>
            <person name="Martin F.M."/>
            <person name="Hacquard S."/>
        </authorList>
    </citation>
    <scope>NUCLEOTIDE SEQUENCE [LARGE SCALE GENOMIC DNA]</scope>
    <source>
        <strain evidence="5 6">MPI-CAGE-CH-0241</strain>
    </source>
</reference>
<evidence type="ECO:0000313" key="6">
    <source>
        <dbReference type="Proteomes" id="UP000777438"/>
    </source>
</evidence>
<keyword evidence="6" id="KW-1185">Reference proteome</keyword>
<dbReference type="PANTHER" id="PTHR43397:SF1">
    <property type="entry name" value="ERGOTHIONEINE BIOSYNTHESIS PROTEIN 1"/>
    <property type="match status" value="1"/>
</dbReference>
<feature type="domain" description="Histidine-specific methyltransferase SAM-dependent" evidence="4">
    <location>
        <begin position="55"/>
        <end position="188"/>
    </location>
</feature>
<evidence type="ECO:0000313" key="5">
    <source>
        <dbReference type="EMBL" id="KAH6876703.1"/>
    </source>
</evidence>
<evidence type="ECO:0000256" key="2">
    <source>
        <dbReference type="ARBA" id="ARBA00022679"/>
    </source>
</evidence>
<dbReference type="Gene3D" id="3.40.50.150">
    <property type="entry name" value="Vaccinia Virus protein VP39"/>
    <property type="match status" value="1"/>
</dbReference>
<keyword evidence="3" id="KW-0949">S-adenosyl-L-methionine</keyword>
<gene>
    <name evidence="5" type="ORF">B0T10DRAFT_585025</name>
</gene>
<dbReference type="EMBL" id="JAGPYM010000033">
    <property type="protein sequence ID" value="KAH6876703.1"/>
    <property type="molecule type" value="Genomic_DNA"/>
</dbReference>
<evidence type="ECO:0000259" key="4">
    <source>
        <dbReference type="Pfam" id="PF10017"/>
    </source>
</evidence>